<dbReference type="Pfam" id="PF05225">
    <property type="entry name" value="HTH_psq"/>
    <property type="match status" value="1"/>
</dbReference>
<organism evidence="2 3">
    <name type="scientific">Dreissena polymorpha</name>
    <name type="common">Zebra mussel</name>
    <name type="synonym">Mytilus polymorpha</name>
    <dbReference type="NCBI Taxonomy" id="45954"/>
    <lineage>
        <taxon>Eukaryota</taxon>
        <taxon>Metazoa</taxon>
        <taxon>Spiralia</taxon>
        <taxon>Lophotrochozoa</taxon>
        <taxon>Mollusca</taxon>
        <taxon>Bivalvia</taxon>
        <taxon>Autobranchia</taxon>
        <taxon>Heteroconchia</taxon>
        <taxon>Euheterodonta</taxon>
        <taxon>Imparidentia</taxon>
        <taxon>Neoheterodontei</taxon>
        <taxon>Myida</taxon>
        <taxon>Dreissenoidea</taxon>
        <taxon>Dreissenidae</taxon>
        <taxon>Dreissena</taxon>
    </lineage>
</organism>
<dbReference type="InterPro" id="IPR009057">
    <property type="entry name" value="Homeodomain-like_sf"/>
</dbReference>
<evidence type="ECO:0000313" key="3">
    <source>
        <dbReference type="Proteomes" id="UP000828390"/>
    </source>
</evidence>
<proteinExistence type="predicted"/>
<protein>
    <recommendedName>
        <fullName evidence="1">HTH psq-type domain-containing protein</fullName>
    </recommendedName>
</protein>
<name>A0A9D4HJG5_DREPO</name>
<dbReference type="GO" id="GO:0003677">
    <property type="term" value="F:DNA binding"/>
    <property type="evidence" value="ECO:0007669"/>
    <property type="project" value="InterPro"/>
</dbReference>
<gene>
    <name evidence="2" type="ORF">DPMN_062652</name>
</gene>
<keyword evidence="3" id="KW-1185">Reference proteome</keyword>
<dbReference type="SUPFAM" id="SSF46689">
    <property type="entry name" value="Homeodomain-like"/>
    <property type="match status" value="1"/>
</dbReference>
<reference evidence="2" key="1">
    <citation type="journal article" date="2019" name="bioRxiv">
        <title>The Genome of the Zebra Mussel, Dreissena polymorpha: A Resource for Invasive Species Research.</title>
        <authorList>
            <person name="McCartney M.A."/>
            <person name="Auch B."/>
            <person name="Kono T."/>
            <person name="Mallez S."/>
            <person name="Zhang Y."/>
            <person name="Obille A."/>
            <person name="Becker A."/>
            <person name="Abrahante J.E."/>
            <person name="Garbe J."/>
            <person name="Badalamenti J.P."/>
            <person name="Herman A."/>
            <person name="Mangelson H."/>
            <person name="Liachko I."/>
            <person name="Sullivan S."/>
            <person name="Sone E.D."/>
            <person name="Koren S."/>
            <person name="Silverstein K.A.T."/>
            <person name="Beckman K.B."/>
            <person name="Gohl D.M."/>
        </authorList>
    </citation>
    <scope>NUCLEOTIDE SEQUENCE</scope>
    <source>
        <strain evidence="2">Duluth1</strain>
        <tissue evidence="2">Whole animal</tissue>
    </source>
</reference>
<dbReference type="Gene3D" id="1.10.10.60">
    <property type="entry name" value="Homeodomain-like"/>
    <property type="match status" value="1"/>
</dbReference>
<dbReference type="AlphaFoldDB" id="A0A9D4HJG5"/>
<sequence>MHGAPHFEFERSRSSFMVKGQIYGGHSVSQKHLVFILVSDALKKKKVVQRVHSSPAQKSAKAVSNKYKLKGKRMSPRKTMAVRRALYSVCNESMSLRKAAREYNLPYSFLQRRYSGETDIDKVKGPATVFTKEEEENMASWLSEMAQRGMGLRTCEFLDFVHNIVKREKRKNAFH</sequence>
<evidence type="ECO:0000313" key="2">
    <source>
        <dbReference type="EMBL" id="KAH3719779.1"/>
    </source>
</evidence>
<dbReference type="EMBL" id="JAIWYP010000013">
    <property type="protein sequence ID" value="KAH3719779.1"/>
    <property type="molecule type" value="Genomic_DNA"/>
</dbReference>
<comment type="caution">
    <text evidence="2">The sequence shown here is derived from an EMBL/GenBank/DDBJ whole genome shotgun (WGS) entry which is preliminary data.</text>
</comment>
<evidence type="ECO:0000259" key="1">
    <source>
        <dbReference type="Pfam" id="PF05225"/>
    </source>
</evidence>
<feature type="domain" description="HTH psq-type" evidence="1">
    <location>
        <begin position="84"/>
        <end position="118"/>
    </location>
</feature>
<reference evidence="2" key="2">
    <citation type="submission" date="2020-11" db="EMBL/GenBank/DDBJ databases">
        <authorList>
            <person name="McCartney M.A."/>
            <person name="Auch B."/>
            <person name="Kono T."/>
            <person name="Mallez S."/>
            <person name="Becker A."/>
            <person name="Gohl D.M."/>
            <person name="Silverstein K.A.T."/>
            <person name="Koren S."/>
            <person name="Bechman K.B."/>
            <person name="Herman A."/>
            <person name="Abrahante J.E."/>
            <person name="Garbe J."/>
        </authorList>
    </citation>
    <scope>NUCLEOTIDE SEQUENCE</scope>
    <source>
        <strain evidence="2">Duluth1</strain>
        <tissue evidence="2">Whole animal</tissue>
    </source>
</reference>
<dbReference type="Proteomes" id="UP000828390">
    <property type="component" value="Unassembled WGS sequence"/>
</dbReference>
<dbReference type="InterPro" id="IPR007889">
    <property type="entry name" value="HTH_Psq"/>
</dbReference>
<accession>A0A9D4HJG5</accession>